<dbReference type="EMBL" id="JAAMCP010000001">
    <property type="protein sequence ID" value="NTF35527.1"/>
    <property type="molecule type" value="Genomic_DNA"/>
</dbReference>
<protein>
    <recommendedName>
        <fullName evidence="4">Tat pathway signal protein</fullName>
    </recommendedName>
</protein>
<feature type="chain" id="PRO_5047230002" description="Tat pathway signal protein" evidence="1">
    <location>
        <begin position="25"/>
        <end position="94"/>
    </location>
</feature>
<dbReference type="RefSeq" id="WP_174002973.1">
    <property type="nucleotide sequence ID" value="NZ_JAAMCP010000001.1"/>
</dbReference>
<organism evidence="2 3">
    <name type="scientific">Agrobacterium rubi</name>
    <dbReference type="NCBI Taxonomy" id="28099"/>
    <lineage>
        <taxon>Bacteria</taxon>
        <taxon>Pseudomonadati</taxon>
        <taxon>Pseudomonadota</taxon>
        <taxon>Alphaproteobacteria</taxon>
        <taxon>Hyphomicrobiales</taxon>
        <taxon>Rhizobiaceae</taxon>
        <taxon>Rhizobium/Agrobacterium group</taxon>
        <taxon>Agrobacterium</taxon>
    </lineage>
</organism>
<keyword evidence="1" id="KW-0732">Signal</keyword>
<evidence type="ECO:0008006" key="4">
    <source>
        <dbReference type="Google" id="ProtNLM"/>
    </source>
</evidence>
<sequence length="94" mass="10261">MKTTRRFFLGGMAAASLPVATVAAAPVIEAPTREELEHYYAFLWCEFKALSDEMGVDMHDNYTLHKSGGWEAYQAAFGASAPSTRAKETVRASA</sequence>
<proteinExistence type="predicted"/>
<reference evidence="2 3" key="1">
    <citation type="journal article" date="2020" name="Science">
        <title>Unexpected conservation and global transmission of agrobacterial virulence plasmids.</title>
        <authorList>
            <person name="Weisberg A.J."/>
            <person name="Davis E.W. 2nd"/>
            <person name="Tabima J."/>
            <person name="Belcher M.S."/>
            <person name="Miller M."/>
            <person name="Kuo C.H."/>
            <person name="Loper J.E."/>
            <person name="Grunwald N.J."/>
            <person name="Putnam M.L."/>
            <person name="Chang J.H."/>
        </authorList>
    </citation>
    <scope>NUCLEOTIDE SEQUENCE [LARGE SCALE GENOMIC DNA]</scope>
    <source>
        <strain evidence="2 3">A19/93</strain>
    </source>
</reference>
<comment type="caution">
    <text evidence="2">The sequence shown here is derived from an EMBL/GenBank/DDBJ whole genome shotgun (WGS) entry which is preliminary data.</text>
</comment>
<dbReference type="Proteomes" id="UP000822331">
    <property type="component" value="Unassembled WGS sequence"/>
</dbReference>
<keyword evidence="3" id="KW-1185">Reference proteome</keyword>
<dbReference type="PROSITE" id="PS51318">
    <property type="entry name" value="TAT"/>
    <property type="match status" value="1"/>
</dbReference>
<evidence type="ECO:0000313" key="3">
    <source>
        <dbReference type="Proteomes" id="UP000822331"/>
    </source>
</evidence>
<name>A0ABX2IXP5_9HYPH</name>
<dbReference type="InterPro" id="IPR006311">
    <property type="entry name" value="TAT_signal"/>
</dbReference>
<evidence type="ECO:0000256" key="1">
    <source>
        <dbReference type="SAM" id="SignalP"/>
    </source>
</evidence>
<gene>
    <name evidence="2" type="ORF">G6L72_02205</name>
</gene>
<evidence type="ECO:0000313" key="2">
    <source>
        <dbReference type="EMBL" id="NTF35527.1"/>
    </source>
</evidence>
<feature type="signal peptide" evidence="1">
    <location>
        <begin position="1"/>
        <end position="24"/>
    </location>
</feature>
<accession>A0ABX2IXP5</accession>